<dbReference type="AlphaFoldDB" id="A0A941GXF8"/>
<dbReference type="Proteomes" id="UP000767446">
    <property type="component" value="Unassembled WGS sequence"/>
</dbReference>
<evidence type="ECO:0000313" key="2">
    <source>
        <dbReference type="Proteomes" id="UP000767446"/>
    </source>
</evidence>
<comment type="caution">
    <text evidence="1">The sequence shown here is derived from an EMBL/GenBank/DDBJ whole genome shotgun (WGS) entry which is preliminary data.</text>
</comment>
<reference evidence="1" key="1">
    <citation type="submission" date="2021-02" db="EMBL/GenBank/DDBJ databases">
        <title>Metagenome analyses of Stigonema ocellatum DSM 106950, Chlorogloea purpurea SAG 13.99 and Gomphosphaeria aponina DSM 107014.</title>
        <authorList>
            <person name="Marter P."/>
            <person name="Huang S."/>
        </authorList>
    </citation>
    <scope>NUCLEOTIDE SEQUENCE</scope>
    <source>
        <strain evidence="1">JP213</strain>
    </source>
</reference>
<evidence type="ECO:0000313" key="1">
    <source>
        <dbReference type="EMBL" id="MBR8827528.1"/>
    </source>
</evidence>
<sequence length="98" mass="11119">MDNDSQVLEDAALTVTHIDIEYRRADFEGKKKLKKSRDAAFSTYLIARVELLEDGVICTDDDVAKMQEIRQEIQQAGDTQTLLGAIPRFMIFLTRIGI</sequence>
<protein>
    <submittedName>
        <fullName evidence="1">Uncharacterized protein</fullName>
    </submittedName>
</protein>
<dbReference type="EMBL" id="JADQBC010000033">
    <property type="protein sequence ID" value="MBR8827528.1"/>
    <property type="molecule type" value="Genomic_DNA"/>
</dbReference>
<name>A0A941GXF8_9CHRO</name>
<proteinExistence type="predicted"/>
<organism evidence="1 2">
    <name type="scientific">Gomphosphaeria aponina SAG 52.96 = DSM 107014</name>
    <dbReference type="NCBI Taxonomy" id="1521640"/>
    <lineage>
        <taxon>Bacteria</taxon>
        <taxon>Bacillati</taxon>
        <taxon>Cyanobacteriota</taxon>
        <taxon>Cyanophyceae</taxon>
        <taxon>Oscillatoriophycideae</taxon>
        <taxon>Chroococcales</taxon>
        <taxon>Gomphosphaeriaceae</taxon>
        <taxon>Gomphosphaeria</taxon>
    </lineage>
</organism>
<gene>
    <name evidence="1" type="ORF">DSM107014_06400</name>
</gene>
<accession>A0A941GXF8</accession>